<feature type="compositionally biased region" description="Polar residues" evidence="1">
    <location>
        <begin position="20"/>
        <end position="31"/>
    </location>
</feature>
<feature type="compositionally biased region" description="Basic residues" evidence="1">
    <location>
        <begin position="35"/>
        <end position="44"/>
    </location>
</feature>
<keyword evidence="4" id="KW-1185">Reference proteome</keyword>
<comment type="caution">
    <text evidence="3">The sequence shown here is derived from an EMBL/GenBank/DDBJ whole genome shotgun (WGS) entry which is preliminary data.</text>
</comment>
<sequence length="493" mass="56120">MSYQDNANKKRSSLAKASVEEQSTQNATPKESPSKKKAATRKPQKPNPEVAKSSKTKSSALSEHPKTSPNLFGDRQTTRMAAALPIWEASSILTQRKHLPWDNDLNGKLYYARDIGDGQGAIHFWVTENLEDERPATLAGAAALAVIDTFDIRAACMHLIYAAQMERPWEQELIIDDRQIEAYLGLKKRTDKNRQEKLALIEELAKQPCKITTFISWATQGKIKGFTVEEGRLWHLLGTHYHYQEDLFGNKELTNITFIFKAGLWAKYFLNEEGRGDRSAYCQQGNLPQAVLESVMSLWQHREGAARLMVWLLFKTQFNRHEPLNVQVVMEVAYGAEKVEQARTNSEYRKKLASTWDEDLLALHDRGWLIQFDPNTYLPEIQPPGFGRDDMQRPRGFFDKLLAAYLWITPSEDWIATSPESSQSSATLHTPQPNEVDSKLTGSRVKTLRQAKGWSQRKLAKLSGLSQGLISLIENEERSISSENEQILNRIFE</sequence>
<dbReference type="STRING" id="1920490.GCA_001895925_01446"/>
<feature type="region of interest" description="Disordered" evidence="1">
    <location>
        <begin position="418"/>
        <end position="442"/>
    </location>
</feature>
<dbReference type="EMBL" id="PVWG01000027">
    <property type="protein sequence ID" value="PSB17531.1"/>
    <property type="molecule type" value="Genomic_DNA"/>
</dbReference>
<organism evidence="3 4">
    <name type="scientific">Phormidesmis priestleyi ULC007</name>
    <dbReference type="NCBI Taxonomy" id="1920490"/>
    <lineage>
        <taxon>Bacteria</taxon>
        <taxon>Bacillati</taxon>
        <taxon>Cyanobacteriota</taxon>
        <taxon>Cyanophyceae</taxon>
        <taxon>Leptolyngbyales</taxon>
        <taxon>Leptolyngbyaceae</taxon>
        <taxon>Phormidesmis</taxon>
    </lineage>
</organism>
<dbReference type="AlphaFoldDB" id="A0A2T1DAS4"/>
<dbReference type="Proteomes" id="UP000238634">
    <property type="component" value="Unassembled WGS sequence"/>
</dbReference>
<evidence type="ECO:0000313" key="3">
    <source>
        <dbReference type="EMBL" id="PSB17531.1"/>
    </source>
</evidence>
<dbReference type="SUPFAM" id="SSF47413">
    <property type="entry name" value="lambda repressor-like DNA-binding domains"/>
    <property type="match status" value="1"/>
</dbReference>
<accession>A0A2T1DAS4</accession>
<reference evidence="3 4" key="2">
    <citation type="submission" date="2018-03" db="EMBL/GenBank/DDBJ databases">
        <title>The ancient ancestry and fast evolution of plastids.</title>
        <authorList>
            <person name="Moore K.R."/>
            <person name="Magnabosco C."/>
            <person name="Momper L."/>
            <person name="Gold D.A."/>
            <person name="Bosak T."/>
            <person name="Fournier G.P."/>
        </authorList>
    </citation>
    <scope>NUCLEOTIDE SEQUENCE [LARGE SCALE GENOMIC DNA]</scope>
    <source>
        <strain evidence="3 4">ULC007</strain>
    </source>
</reference>
<feature type="domain" description="HTH cro/C1-type" evidence="2">
    <location>
        <begin position="445"/>
        <end position="484"/>
    </location>
</feature>
<evidence type="ECO:0000256" key="1">
    <source>
        <dbReference type="SAM" id="MobiDB-lite"/>
    </source>
</evidence>
<proteinExistence type="predicted"/>
<feature type="region of interest" description="Disordered" evidence="1">
    <location>
        <begin position="1"/>
        <end position="75"/>
    </location>
</feature>
<dbReference type="CDD" id="cd00093">
    <property type="entry name" value="HTH_XRE"/>
    <property type="match status" value="1"/>
</dbReference>
<gene>
    <name evidence="3" type="ORF">C7B65_18490</name>
</gene>
<evidence type="ECO:0000313" key="4">
    <source>
        <dbReference type="Proteomes" id="UP000238634"/>
    </source>
</evidence>
<dbReference type="Pfam" id="PF01381">
    <property type="entry name" value="HTH_3"/>
    <property type="match status" value="1"/>
</dbReference>
<dbReference type="RefSeq" id="WP_083583094.1">
    <property type="nucleotide sequence ID" value="NZ_MPPI01000030.1"/>
</dbReference>
<name>A0A2T1DAS4_9CYAN</name>
<dbReference type="Gene3D" id="1.10.260.40">
    <property type="entry name" value="lambda repressor-like DNA-binding domains"/>
    <property type="match status" value="1"/>
</dbReference>
<reference evidence="3 4" key="1">
    <citation type="submission" date="2018-02" db="EMBL/GenBank/DDBJ databases">
        <authorList>
            <person name="Cohen D.B."/>
            <person name="Kent A.D."/>
        </authorList>
    </citation>
    <scope>NUCLEOTIDE SEQUENCE [LARGE SCALE GENOMIC DNA]</scope>
    <source>
        <strain evidence="3 4">ULC007</strain>
    </source>
</reference>
<feature type="compositionally biased region" description="Polar residues" evidence="1">
    <location>
        <begin position="418"/>
        <end position="435"/>
    </location>
</feature>
<dbReference type="PROSITE" id="PS50943">
    <property type="entry name" value="HTH_CROC1"/>
    <property type="match status" value="1"/>
</dbReference>
<evidence type="ECO:0000259" key="2">
    <source>
        <dbReference type="PROSITE" id="PS50943"/>
    </source>
</evidence>
<dbReference type="InterPro" id="IPR010982">
    <property type="entry name" value="Lambda_DNA-bd_dom_sf"/>
</dbReference>
<dbReference type="InterPro" id="IPR001387">
    <property type="entry name" value="Cro/C1-type_HTH"/>
</dbReference>
<dbReference type="OrthoDB" id="9800445at2"/>
<dbReference type="GO" id="GO:0003677">
    <property type="term" value="F:DNA binding"/>
    <property type="evidence" value="ECO:0007669"/>
    <property type="project" value="InterPro"/>
</dbReference>
<protein>
    <submittedName>
        <fullName evidence="3">XRE family transcriptional regulator</fullName>
    </submittedName>
</protein>